<protein>
    <submittedName>
        <fullName evidence="1">Uncharacterized protein</fullName>
    </submittedName>
</protein>
<reference evidence="1" key="1">
    <citation type="submission" date="2014-05" db="EMBL/GenBank/DDBJ databases">
        <authorList>
            <person name="Chronopoulou M."/>
        </authorList>
    </citation>
    <scope>NUCLEOTIDE SEQUENCE</scope>
    <source>
        <tissue evidence="1">Whole organism</tissue>
    </source>
</reference>
<dbReference type="AlphaFoldDB" id="A0A0K2TVE7"/>
<name>A0A0K2TVE7_LEPSM</name>
<organism evidence="1">
    <name type="scientific">Lepeophtheirus salmonis</name>
    <name type="common">Salmon louse</name>
    <name type="synonym">Caligus salmonis</name>
    <dbReference type="NCBI Taxonomy" id="72036"/>
    <lineage>
        <taxon>Eukaryota</taxon>
        <taxon>Metazoa</taxon>
        <taxon>Ecdysozoa</taxon>
        <taxon>Arthropoda</taxon>
        <taxon>Crustacea</taxon>
        <taxon>Multicrustacea</taxon>
        <taxon>Hexanauplia</taxon>
        <taxon>Copepoda</taxon>
        <taxon>Siphonostomatoida</taxon>
        <taxon>Caligidae</taxon>
        <taxon>Lepeophtheirus</taxon>
    </lineage>
</organism>
<sequence length="61" mass="7535">MGASILEFEIYYLFECHRNSSCILYQMGRFWKYILVQRNDPFRFIADSSPFWEIYMPRRVV</sequence>
<accession>A0A0K2TVE7</accession>
<proteinExistence type="predicted"/>
<dbReference type="EMBL" id="HACA01012662">
    <property type="protein sequence ID" value="CDW30023.1"/>
    <property type="molecule type" value="Transcribed_RNA"/>
</dbReference>
<evidence type="ECO:0000313" key="1">
    <source>
        <dbReference type="EMBL" id="CDW30023.1"/>
    </source>
</evidence>